<accession>A0AA38MLL4</accession>
<dbReference type="EMBL" id="JALNTZ010000002">
    <property type="protein sequence ID" value="KAJ3660352.1"/>
    <property type="molecule type" value="Genomic_DNA"/>
</dbReference>
<name>A0AA38MLL4_9CUCU</name>
<proteinExistence type="inferred from homology"/>
<comment type="similarity">
    <text evidence="5">Belongs to the lariat debranching enzyme family.</text>
</comment>
<evidence type="ECO:0000256" key="14">
    <source>
        <dbReference type="SAM" id="MobiDB-lite"/>
    </source>
</evidence>
<comment type="cofactor">
    <cofactor evidence="2">
        <name>Zn(2+)</name>
        <dbReference type="ChEBI" id="CHEBI:29105"/>
    </cofactor>
</comment>
<dbReference type="Pfam" id="PF05011">
    <property type="entry name" value="DBR1"/>
    <property type="match status" value="1"/>
</dbReference>
<dbReference type="GO" id="GO:0005634">
    <property type="term" value="C:nucleus"/>
    <property type="evidence" value="ECO:0007669"/>
    <property type="project" value="UniProtKB-SubCell"/>
</dbReference>
<evidence type="ECO:0000259" key="15">
    <source>
        <dbReference type="SMART" id="SM01124"/>
    </source>
</evidence>
<dbReference type="InterPro" id="IPR004843">
    <property type="entry name" value="Calcineurin-like_PHP"/>
</dbReference>
<dbReference type="PANTHER" id="PTHR12849:SF0">
    <property type="entry name" value="LARIAT DEBRANCHING ENZYME"/>
    <property type="match status" value="1"/>
</dbReference>
<keyword evidence="8" id="KW-0378">Hydrolase</keyword>
<comment type="cofactor">
    <cofactor evidence="1">
        <name>Mn(2+)</name>
        <dbReference type="ChEBI" id="CHEBI:29035"/>
    </cofactor>
</comment>
<comment type="caution">
    <text evidence="16">The sequence shown here is derived from an EMBL/GenBank/DDBJ whole genome shotgun (WGS) entry which is preliminary data.</text>
</comment>
<evidence type="ECO:0000256" key="6">
    <source>
        <dbReference type="ARBA" id="ARBA00022664"/>
    </source>
</evidence>
<evidence type="ECO:0000313" key="16">
    <source>
        <dbReference type="EMBL" id="KAJ3660352.1"/>
    </source>
</evidence>
<dbReference type="GO" id="GO:0000398">
    <property type="term" value="P:mRNA splicing, via spliceosome"/>
    <property type="evidence" value="ECO:0007669"/>
    <property type="project" value="TreeGrafter"/>
</dbReference>
<reference evidence="16" key="1">
    <citation type="journal article" date="2023" name="G3 (Bethesda)">
        <title>Whole genome assemblies of Zophobas morio and Tenebrio molitor.</title>
        <authorList>
            <person name="Kaur S."/>
            <person name="Stinson S.A."/>
            <person name="diCenzo G.C."/>
        </authorList>
    </citation>
    <scope>NUCLEOTIDE SEQUENCE</scope>
    <source>
        <strain evidence="16">QUZm001</strain>
    </source>
</reference>
<evidence type="ECO:0000256" key="1">
    <source>
        <dbReference type="ARBA" id="ARBA00001936"/>
    </source>
</evidence>
<evidence type="ECO:0000256" key="8">
    <source>
        <dbReference type="ARBA" id="ARBA00022801"/>
    </source>
</evidence>
<evidence type="ECO:0000313" key="17">
    <source>
        <dbReference type="Proteomes" id="UP001168821"/>
    </source>
</evidence>
<evidence type="ECO:0000256" key="7">
    <source>
        <dbReference type="ARBA" id="ARBA00022723"/>
    </source>
</evidence>
<feature type="compositionally biased region" description="Acidic residues" evidence="14">
    <location>
        <begin position="424"/>
        <end position="434"/>
    </location>
</feature>
<dbReference type="AlphaFoldDB" id="A0AA38MLL4"/>
<dbReference type="Gene3D" id="3.60.21.10">
    <property type="match status" value="1"/>
</dbReference>
<dbReference type="SUPFAM" id="SSF56300">
    <property type="entry name" value="Metallo-dependent phosphatases"/>
    <property type="match status" value="1"/>
</dbReference>
<keyword evidence="9" id="KW-0862">Zinc</keyword>
<feature type="region of interest" description="Disordered" evidence="14">
    <location>
        <begin position="419"/>
        <end position="470"/>
    </location>
</feature>
<keyword evidence="12" id="KW-0539">Nucleus</keyword>
<dbReference type="CDD" id="cd00844">
    <property type="entry name" value="MPP_Dbr1_N"/>
    <property type="match status" value="1"/>
</dbReference>
<sequence>MKIAVEGCAHGELDTIYSTIRYLEEKEGFKIDLLICCGDFQASRNEEDLRCMAVPPKYCKICSFYKYYTGEKAAPVLTIFIGGNHEASNHLQELPYGGWVAPNIYYLGYAGVINIAGVRIGGISGIYKPKDYMRGHFEYSPYNDNTKRSVYHIRNLEVFRLKQISEPLNIFLSHDWPNGIWEYGNKTQLIKFKPYFEKDIENGDLGSKPTGELLDVLKPDYWFSAHLHCKFAAVVPHSCGKTTRFLALDKCLPQRRFMQIVDVPHNTNLKTEISYDLEWLTILRLTNHLLSVKNVNNYMPGPTGNEKWCFKPTEAEKSDTLEIFGENLVVPDNFEKTAEGYKGYKMKNVRQPQAVCNPQTVLFCKKLSIDDPLTLILNLDLSVDNAAEGATDLSIDRTFVDSEVSTTTPVQKKMVLNLPKPVNDDDVPETEELQNPETPECVQSPVEEAADEPNSSKKFKRRNASIYQND</sequence>
<evidence type="ECO:0000256" key="4">
    <source>
        <dbReference type="ARBA" id="ARBA00004123"/>
    </source>
</evidence>
<evidence type="ECO:0000256" key="3">
    <source>
        <dbReference type="ARBA" id="ARBA00001954"/>
    </source>
</evidence>
<evidence type="ECO:0000256" key="2">
    <source>
        <dbReference type="ARBA" id="ARBA00001947"/>
    </source>
</evidence>
<dbReference type="PANTHER" id="PTHR12849">
    <property type="entry name" value="RNA LARIAT DEBRANCHING ENZYME"/>
    <property type="match status" value="1"/>
</dbReference>
<dbReference type="InterPro" id="IPR029052">
    <property type="entry name" value="Metallo-depent_PP-like"/>
</dbReference>
<evidence type="ECO:0000256" key="12">
    <source>
        <dbReference type="ARBA" id="ARBA00023242"/>
    </source>
</evidence>
<evidence type="ECO:0000256" key="11">
    <source>
        <dbReference type="ARBA" id="ARBA00023211"/>
    </source>
</evidence>
<dbReference type="FunFam" id="3.60.21.10:FF:000035">
    <property type="entry name" value="Lariat debranching enzyme"/>
    <property type="match status" value="1"/>
</dbReference>
<keyword evidence="10" id="KW-0408">Iron</keyword>
<evidence type="ECO:0000256" key="13">
    <source>
        <dbReference type="ARBA" id="ARBA00058627"/>
    </source>
</evidence>
<dbReference type="InterPro" id="IPR007708">
    <property type="entry name" value="DBR1_C"/>
</dbReference>
<dbReference type="GO" id="GO:0008419">
    <property type="term" value="F:RNA lariat debranching enzyme activity"/>
    <property type="evidence" value="ECO:0007669"/>
    <property type="project" value="TreeGrafter"/>
</dbReference>
<dbReference type="Proteomes" id="UP001168821">
    <property type="component" value="Unassembled WGS sequence"/>
</dbReference>
<dbReference type="InterPro" id="IPR041816">
    <property type="entry name" value="Dbr1_N"/>
</dbReference>
<protein>
    <recommendedName>
        <fullName evidence="15">Lariat debranching enzyme C-terminal domain-containing protein</fullName>
    </recommendedName>
</protein>
<evidence type="ECO:0000256" key="9">
    <source>
        <dbReference type="ARBA" id="ARBA00022833"/>
    </source>
</evidence>
<gene>
    <name evidence="16" type="ORF">Zmor_004803</name>
</gene>
<evidence type="ECO:0000256" key="5">
    <source>
        <dbReference type="ARBA" id="ARBA00006045"/>
    </source>
</evidence>
<keyword evidence="6" id="KW-0507">mRNA processing</keyword>
<keyword evidence="11" id="KW-0464">Manganese</keyword>
<organism evidence="16 17">
    <name type="scientific">Zophobas morio</name>
    <dbReference type="NCBI Taxonomy" id="2755281"/>
    <lineage>
        <taxon>Eukaryota</taxon>
        <taxon>Metazoa</taxon>
        <taxon>Ecdysozoa</taxon>
        <taxon>Arthropoda</taxon>
        <taxon>Hexapoda</taxon>
        <taxon>Insecta</taxon>
        <taxon>Pterygota</taxon>
        <taxon>Neoptera</taxon>
        <taxon>Endopterygota</taxon>
        <taxon>Coleoptera</taxon>
        <taxon>Polyphaga</taxon>
        <taxon>Cucujiformia</taxon>
        <taxon>Tenebrionidae</taxon>
        <taxon>Zophobas</taxon>
    </lineage>
</organism>
<dbReference type="Pfam" id="PF00149">
    <property type="entry name" value="Metallophos"/>
    <property type="match status" value="1"/>
</dbReference>
<keyword evidence="7" id="KW-0479">Metal-binding</keyword>
<feature type="domain" description="Lariat debranching enzyme C-terminal" evidence="15">
    <location>
        <begin position="235"/>
        <end position="373"/>
    </location>
</feature>
<comment type="subcellular location">
    <subcellularLocation>
        <location evidence="4">Nucleus</location>
    </subcellularLocation>
</comment>
<comment type="cofactor">
    <cofactor evidence="3">
        <name>Fe(2+)</name>
        <dbReference type="ChEBI" id="CHEBI:29033"/>
    </cofactor>
</comment>
<comment type="function">
    <text evidence="13">Cleaves the 2'-5' phosphodiester linkage at the branch point of lariat intron pre-mRNAs after splicing and converts them into linear molecules that are subsequently degraded. It thereby facilitates ribonucleotide turnover.</text>
</comment>
<keyword evidence="17" id="KW-1185">Reference proteome</keyword>
<dbReference type="GO" id="GO:0046872">
    <property type="term" value="F:metal ion binding"/>
    <property type="evidence" value="ECO:0007669"/>
    <property type="project" value="UniProtKB-KW"/>
</dbReference>
<dbReference type="SMART" id="SM01124">
    <property type="entry name" value="DBR1"/>
    <property type="match status" value="1"/>
</dbReference>
<evidence type="ECO:0000256" key="10">
    <source>
        <dbReference type="ARBA" id="ARBA00023004"/>
    </source>
</evidence>